<evidence type="ECO:0000313" key="2">
    <source>
        <dbReference type="EMBL" id="REF88073.1"/>
    </source>
</evidence>
<keyword evidence="1" id="KW-1133">Transmembrane helix</keyword>
<feature type="transmembrane region" description="Helical" evidence="1">
    <location>
        <begin position="143"/>
        <end position="164"/>
    </location>
</feature>
<dbReference type="RefSeq" id="WP_115836195.1">
    <property type="nucleotide sequence ID" value="NZ_CP025086.1"/>
</dbReference>
<dbReference type="EMBL" id="QUMO01000002">
    <property type="protein sequence ID" value="REF88073.1"/>
    <property type="molecule type" value="Genomic_DNA"/>
</dbReference>
<evidence type="ECO:0000256" key="1">
    <source>
        <dbReference type="SAM" id="Phobius"/>
    </source>
</evidence>
<protein>
    <submittedName>
        <fullName evidence="2">Putative membrane protein</fullName>
    </submittedName>
</protein>
<feature type="transmembrane region" description="Helical" evidence="1">
    <location>
        <begin position="202"/>
        <end position="225"/>
    </location>
</feature>
<sequence>MMHYWPLSLPFFLLLGGVFFLLVVWVEVRALMFAYTRAGLSSPAALFILFGSLIGSYVNIPLFYLQSHPGVSSQVIDYFGVQYVVPVADWQGTVVAVNVGGCVIPVLISLYILIKYDLWVLGAVGTAIVAVITHQLATPVHGVGIALPIFVPPIVTAIVAVLLSRPYAGPLAYISGSLGVLIGADLSNLSKVASLGAPVASIGGAGTFDGIFLTGVLAVLLASITGPRTQPALGR</sequence>
<proteinExistence type="predicted"/>
<feature type="transmembrane region" description="Helical" evidence="1">
    <location>
        <begin position="93"/>
        <end position="113"/>
    </location>
</feature>
<name>A0A3D9YZ82_9HYPH</name>
<keyword evidence="1" id="KW-0472">Membrane</keyword>
<keyword evidence="1" id="KW-0812">Transmembrane</keyword>
<keyword evidence="3" id="KW-1185">Reference proteome</keyword>
<reference evidence="2 3" key="1">
    <citation type="submission" date="2018-08" db="EMBL/GenBank/DDBJ databases">
        <title>Genomic Encyclopedia of Type Strains, Phase IV (KMG-IV): sequencing the most valuable type-strain genomes for metagenomic binning, comparative biology and taxonomic classification.</title>
        <authorList>
            <person name="Goeker M."/>
        </authorList>
    </citation>
    <scope>NUCLEOTIDE SEQUENCE [LARGE SCALE GENOMIC DNA]</scope>
    <source>
        <strain evidence="2 3">BW863</strain>
    </source>
</reference>
<feature type="transmembrane region" description="Helical" evidence="1">
    <location>
        <begin position="44"/>
        <end position="64"/>
    </location>
</feature>
<feature type="transmembrane region" description="Helical" evidence="1">
    <location>
        <begin position="12"/>
        <end position="32"/>
    </location>
</feature>
<gene>
    <name evidence="2" type="ORF">DES32_1714</name>
</gene>
<comment type="caution">
    <text evidence="2">The sequence shown here is derived from an EMBL/GenBank/DDBJ whole genome shotgun (WGS) entry which is preliminary data.</text>
</comment>
<accession>A0A3D9YZ82</accession>
<dbReference type="OrthoDB" id="9782559at2"/>
<feature type="transmembrane region" description="Helical" evidence="1">
    <location>
        <begin position="118"/>
        <end position="137"/>
    </location>
</feature>
<organism evidence="2 3">
    <name type="scientific">Methylovirgula ligni</name>
    <dbReference type="NCBI Taxonomy" id="569860"/>
    <lineage>
        <taxon>Bacteria</taxon>
        <taxon>Pseudomonadati</taxon>
        <taxon>Pseudomonadota</taxon>
        <taxon>Alphaproteobacteria</taxon>
        <taxon>Hyphomicrobiales</taxon>
        <taxon>Beijerinckiaceae</taxon>
        <taxon>Methylovirgula</taxon>
    </lineage>
</organism>
<dbReference type="Pfam" id="PF07758">
    <property type="entry name" value="DUF1614"/>
    <property type="match status" value="1"/>
</dbReference>
<evidence type="ECO:0000313" key="3">
    <source>
        <dbReference type="Proteomes" id="UP000256900"/>
    </source>
</evidence>
<feature type="transmembrane region" description="Helical" evidence="1">
    <location>
        <begin position="171"/>
        <end position="190"/>
    </location>
</feature>
<dbReference type="AlphaFoldDB" id="A0A3D9YZ82"/>
<dbReference type="Proteomes" id="UP000256900">
    <property type="component" value="Unassembled WGS sequence"/>
</dbReference>
<dbReference type="InterPro" id="IPR011672">
    <property type="entry name" value="DUF1614"/>
</dbReference>